<name>A0A0F9ER51_9ZZZZ</name>
<organism evidence="1">
    <name type="scientific">marine sediment metagenome</name>
    <dbReference type="NCBI Taxonomy" id="412755"/>
    <lineage>
        <taxon>unclassified sequences</taxon>
        <taxon>metagenomes</taxon>
        <taxon>ecological metagenomes</taxon>
    </lineage>
</organism>
<sequence>LESISLIKDIKNVELQDIKENGKKYY</sequence>
<evidence type="ECO:0000313" key="1">
    <source>
        <dbReference type="EMBL" id="KKL47345.1"/>
    </source>
</evidence>
<proteinExistence type="predicted"/>
<accession>A0A0F9ER51</accession>
<gene>
    <name evidence="1" type="ORF">LCGC14_2336460</name>
</gene>
<dbReference type="EMBL" id="LAZR01033699">
    <property type="protein sequence ID" value="KKL47345.1"/>
    <property type="molecule type" value="Genomic_DNA"/>
</dbReference>
<reference evidence="1" key="1">
    <citation type="journal article" date="2015" name="Nature">
        <title>Complex archaea that bridge the gap between prokaryotes and eukaryotes.</title>
        <authorList>
            <person name="Spang A."/>
            <person name="Saw J.H."/>
            <person name="Jorgensen S.L."/>
            <person name="Zaremba-Niedzwiedzka K."/>
            <person name="Martijn J."/>
            <person name="Lind A.E."/>
            <person name="van Eijk R."/>
            <person name="Schleper C."/>
            <person name="Guy L."/>
            <person name="Ettema T.J."/>
        </authorList>
    </citation>
    <scope>NUCLEOTIDE SEQUENCE</scope>
</reference>
<protein>
    <submittedName>
        <fullName evidence="1">Uncharacterized protein</fullName>
    </submittedName>
</protein>
<dbReference type="AlphaFoldDB" id="A0A0F9ER51"/>
<comment type="caution">
    <text evidence="1">The sequence shown here is derived from an EMBL/GenBank/DDBJ whole genome shotgun (WGS) entry which is preliminary data.</text>
</comment>
<feature type="non-terminal residue" evidence="1">
    <location>
        <position position="1"/>
    </location>
</feature>